<comment type="caution">
    <text evidence="1">The sequence shown here is derived from an EMBL/GenBank/DDBJ whole genome shotgun (WGS) entry which is preliminary data.</text>
</comment>
<accession>A0AAW0CF82</accession>
<evidence type="ECO:0000313" key="2">
    <source>
        <dbReference type="Proteomes" id="UP001383192"/>
    </source>
</evidence>
<proteinExistence type="predicted"/>
<reference evidence="1 2" key="1">
    <citation type="submission" date="2024-01" db="EMBL/GenBank/DDBJ databases">
        <title>A draft genome for a cacao thread blight-causing isolate of Paramarasmius palmivorus.</title>
        <authorList>
            <person name="Baruah I.K."/>
            <person name="Bukari Y."/>
            <person name="Amoako-Attah I."/>
            <person name="Meinhardt L.W."/>
            <person name="Bailey B.A."/>
            <person name="Cohen S.P."/>
        </authorList>
    </citation>
    <scope>NUCLEOTIDE SEQUENCE [LARGE SCALE GENOMIC DNA]</scope>
    <source>
        <strain evidence="1 2">GH-12</strain>
    </source>
</reference>
<keyword evidence="2" id="KW-1185">Reference proteome</keyword>
<dbReference type="AlphaFoldDB" id="A0AAW0CF82"/>
<dbReference type="Proteomes" id="UP001383192">
    <property type="component" value="Unassembled WGS sequence"/>
</dbReference>
<name>A0AAW0CF82_9AGAR</name>
<sequence length="476" mass="54337">MAGLRSTRRVQFLALFLVCTAVLLFLTTSTTYSPLSGVINYIPFQGSEEFSGTVEPERRPPEPPTWERLRKWEDNLPQHNLELPFPEGNTGRFVRFSNQVKQLGWNNVLNEVLMNAHLAYISERAYVFQDYYWKEDYYSWPKSQFRSSPPVTPLNALISGPAAGGPWEPHDPAPRSVSERFFNIVCPPERRKIISTLDVKPAVWYKSGIDILNHWAQVLKDETANCVEVVGPKEWGVDDFPQVFDLWLWGSDRVLSLWEPFMKSPVSRLLDASPVVKSGVDASEYLFFPRGSRTLGGAGGAETWPRDTFSRVMALHIRRGDYKDACEMLASYNTTFYSWNLLPDFKDKFSVPRHLEYMSDEYKQAYFDRCFPEADAILEKVREARDTYVRSVASASDVVLDTMYLLTNAKGDWLESMKKRLAEDGWSTIVTSKDLELNAEQTDVNMAIDMELGRRAAIFIGNGVRVLSSAFRSMSS</sequence>
<dbReference type="EMBL" id="JAYKXP010000045">
    <property type="protein sequence ID" value="KAK7037688.1"/>
    <property type="molecule type" value="Genomic_DNA"/>
</dbReference>
<protein>
    <submittedName>
        <fullName evidence="1">Uncharacterized protein</fullName>
    </submittedName>
</protein>
<dbReference type="CDD" id="cd11296">
    <property type="entry name" value="O-FucT_like"/>
    <property type="match status" value="1"/>
</dbReference>
<evidence type="ECO:0000313" key="1">
    <source>
        <dbReference type="EMBL" id="KAK7037688.1"/>
    </source>
</evidence>
<dbReference type="Gene3D" id="3.40.50.11350">
    <property type="match status" value="1"/>
</dbReference>
<organism evidence="1 2">
    <name type="scientific">Paramarasmius palmivorus</name>
    <dbReference type="NCBI Taxonomy" id="297713"/>
    <lineage>
        <taxon>Eukaryota</taxon>
        <taxon>Fungi</taxon>
        <taxon>Dikarya</taxon>
        <taxon>Basidiomycota</taxon>
        <taxon>Agaricomycotina</taxon>
        <taxon>Agaricomycetes</taxon>
        <taxon>Agaricomycetidae</taxon>
        <taxon>Agaricales</taxon>
        <taxon>Marasmiineae</taxon>
        <taxon>Marasmiaceae</taxon>
        <taxon>Paramarasmius</taxon>
    </lineage>
</organism>
<gene>
    <name evidence="1" type="ORF">VNI00_010914</name>
</gene>